<organism evidence="2">
    <name type="scientific">Gokushovirinae environmental samples</name>
    <dbReference type="NCBI Taxonomy" id="1478972"/>
    <lineage>
        <taxon>Viruses</taxon>
        <taxon>Monodnaviria</taxon>
        <taxon>Sangervirae</taxon>
        <taxon>Phixviricota</taxon>
        <taxon>Malgrandaviricetes</taxon>
        <taxon>Petitvirales</taxon>
        <taxon>Microviridae</taxon>
        <taxon>environmental samples</taxon>
    </lineage>
</organism>
<protein>
    <submittedName>
        <fullName evidence="2">Uncharacterized protein</fullName>
    </submittedName>
</protein>
<accession>A0A2R3UAC6</accession>
<reference evidence="2" key="1">
    <citation type="submission" date="2018-03" db="EMBL/GenBank/DDBJ databases">
        <title>Twenty-four Novel Viral Genomes identified from the Dushanzi Mud Volcanic Sediment in Xinjiang, China.</title>
        <authorList>
            <person name="Han L."/>
        </authorList>
    </citation>
    <scope>NUCLEOTIDE SEQUENCE</scope>
</reference>
<name>A0A2R3UAC6_9VIRU</name>
<proteinExistence type="predicted"/>
<evidence type="ECO:0000313" key="2">
    <source>
        <dbReference type="EMBL" id="AVQ10191.1"/>
    </source>
</evidence>
<dbReference type="EMBL" id="MH029518">
    <property type="protein sequence ID" value="AVQ10191.1"/>
    <property type="molecule type" value="Genomic_DNA"/>
</dbReference>
<sequence>MKRHKTHHSGSYFTKHASKTHRRNVPTRIPMRGGIRM</sequence>
<feature type="compositionally biased region" description="Basic residues" evidence="1">
    <location>
        <begin position="16"/>
        <end position="25"/>
    </location>
</feature>
<feature type="region of interest" description="Disordered" evidence="1">
    <location>
        <begin position="1"/>
        <end position="37"/>
    </location>
</feature>
<evidence type="ECO:0000256" key="1">
    <source>
        <dbReference type="SAM" id="MobiDB-lite"/>
    </source>
</evidence>